<organism evidence="3 4">
    <name type="scientific">Albugo candida</name>
    <dbReference type="NCBI Taxonomy" id="65357"/>
    <lineage>
        <taxon>Eukaryota</taxon>
        <taxon>Sar</taxon>
        <taxon>Stramenopiles</taxon>
        <taxon>Oomycota</taxon>
        <taxon>Peronosporomycetes</taxon>
        <taxon>Albuginales</taxon>
        <taxon>Albuginaceae</taxon>
        <taxon>Albugo</taxon>
    </lineage>
</organism>
<protein>
    <submittedName>
        <fullName evidence="3">Uncharacterized protein</fullName>
    </submittedName>
</protein>
<sequence length="444" mass="51035">MNATTPFSDLMSKAVKLKGHQQSKLRTVFDGWPSYFQHSMFMQDSVISARSLSFQERLDAALSMKDKGNECCGKGEMEEAIAEYEKALAIFVYCENQDVNWKKKGIEDKDIRVIEYIAQDQVSQKRLNALKVACYLNIALCKFRLKDFRTCLRACDDTLKIDERNLKALYRSAQALITPLSAGALEFDQAIQRLKRAYSIDTTNTDTSRLLKELQQQKRRQQITDHKTFGGMFDRGQLYREEELQKPQEKDGGRDAKDDFEVQIRQAQDLARLYEHKGEHDQAETIRSTIAKVKSERTKRRVDFLRPTPEMIEDAKRNNIDLTDKNVQRMLSDLHQGKDSLSEETKHAIDTENQVDTIMRSMSVEAIGQLLQQEGIPYHHLRDKEEILKLARHVIQSKLCGPLKDSSQYGESSYIKWVVICALVWTVLRLIASGNLSLLQGFLG</sequence>
<dbReference type="InterPro" id="IPR011990">
    <property type="entry name" value="TPR-like_helical_dom_sf"/>
</dbReference>
<dbReference type="InterPro" id="IPR019734">
    <property type="entry name" value="TPR_rpt"/>
</dbReference>
<dbReference type="AlphaFoldDB" id="A0A024G6H5"/>
<dbReference type="PANTHER" id="PTHR11242:SF17">
    <property type="match status" value="1"/>
</dbReference>
<evidence type="ECO:0000256" key="2">
    <source>
        <dbReference type="ARBA" id="ARBA00022803"/>
    </source>
</evidence>
<keyword evidence="1" id="KW-0677">Repeat</keyword>
<dbReference type="InParanoid" id="A0A024G6H5"/>
<dbReference type="SMART" id="SM00028">
    <property type="entry name" value="TPR"/>
    <property type="match status" value="2"/>
</dbReference>
<evidence type="ECO:0000313" key="3">
    <source>
        <dbReference type="EMBL" id="CCI42451.1"/>
    </source>
</evidence>
<dbReference type="InterPro" id="IPR039663">
    <property type="entry name" value="AIP/AIPL1/TTC9"/>
</dbReference>
<dbReference type="Proteomes" id="UP000053237">
    <property type="component" value="Unassembled WGS sequence"/>
</dbReference>
<dbReference type="STRING" id="65357.A0A024G6H5"/>
<comment type="caution">
    <text evidence="3">The sequence shown here is derived from an EMBL/GenBank/DDBJ whole genome shotgun (WGS) entry which is preliminary data.</text>
</comment>
<keyword evidence="4" id="KW-1185">Reference proteome</keyword>
<proteinExistence type="predicted"/>
<dbReference type="PANTHER" id="PTHR11242">
    <property type="entry name" value="ARYL HYDROCARBON RECEPTOR INTERACTING PROTEIN RELATED"/>
    <property type="match status" value="1"/>
</dbReference>
<reference evidence="3 4" key="1">
    <citation type="submission" date="2012-05" db="EMBL/GenBank/DDBJ databases">
        <title>Recombination and specialization in a pathogen metapopulation.</title>
        <authorList>
            <person name="Gardiner A."/>
            <person name="Kemen E."/>
            <person name="Schultz-Larsen T."/>
            <person name="MacLean D."/>
            <person name="Van Oosterhout C."/>
            <person name="Jones J.D.G."/>
        </authorList>
    </citation>
    <scope>NUCLEOTIDE SEQUENCE [LARGE SCALE GENOMIC DNA]</scope>
    <source>
        <strain evidence="3 4">Ac Nc2</strain>
    </source>
</reference>
<dbReference type="OrthoDB" id="298012at2759"/>
<dbReference type="Gene3D" id="1.25.40.10">
    <property type="entry name" value="Tetratricopeptide repeat domain"/>
    <property type="match status" value="1"/>
</dbReference>
<dbReference type="SUPFAM" id="SSF48452">
    <property type="entry name" value="TPR-like"/>
    <property type="match status" value="1"/>
</dbReference>
<keyword evidence="2" id="KW-0802">TPR repeat</keyword>
<evidence type="ECO:0000256" key="1">
    <source>
        <dbReference type="ARBA" id="ARBA00022737"/>
    </source>
</evidence>
<evidence type="ECO:0000313" key="4">
    <source>
        <dbReference type="Proteomes" id="UP000053237"/>
    </source>
</evidence>
<accession>A0A024G6H5</accession>
<name>A0A024G6H5_9STRA</name>
<dbReference type="EMBL" id="CAIX01000034">
    <property type="protein sequence ID" value="CCI42451.1"/>
    <property type="molecule type" value="Genomic_DNA"/>
</dbReference>
<gene>
    <name evidence="3" type="ORF">BN9_032350</name>
</gene>